<dbReference type="Pfam" id="PF24703">
    <property type="entry name" value="DUF7666"/>
    <property type="match status" value="1"/>
</dbReference>
<proteinExistence type="predicted"/>
<evidence type="ECO:0000313" key="2">
    <source>
        <dbReference type="EMBL" id="CAB4121264.1"/>
    </source>
</evidence>
<reference evidence="2" key="1">
    <citation type="submission" date="2020-04" db="EMBL/GenBank/DDBJ databases">
        <authorList>
            <person name="Chiriac C."/>
            <person name="Salcher M."/>
            <person name="Ghai R."/>
            <person name="Kavagutti S V."/>
        </authorList>
    </citation>
    <scope>NUCLEOTIDE SEQUENCE</scope>
</reference>
<gene>
    <name evidence="2" type="ORF">UFOVP8_50</name>
</gene>
<protein>
    <recommendedName>
        <fullName evidence="1">DUF7666 domain-containing protein</fullName>
    </recommendedName>
</protein>
<evidence type="ECO:0000259" key="1">
    <source>
        <dbReference type="Pfam" id="PF24703"/>
    </source>
</evidence>
<accession>A0A6J5KGY9</accession>
<organism evidence="2">
    <name type="scientific">uncultured Caudovirales phage</name>
    <dbReference type="NCBI Taxonomy" id="2100421"/>
    <lineage>
        <taxon>Viruses</taxon>
        <taxon>Duplodnaviria</taxon>
        <taxon>Heunggongvirae</taxon>
        <taxon>Uroviricota</taxon>
        <taxon>Caudoviricetes</taxon>
        <taxon>Peduoviridae</taxon>
        <taxon>Maltschvirus</taxon>
        <taxon>Maltschvirus maltsch</taxon>
    </lineage>
</organism>
<dbReference type="InterPro" id="IPR056083">
    <property type="entry name" value="DUF7666"/>
</dbReference>
<name>A0A6J5KGY9_9CAUD</name>
<feature type="domain" description="DUF7666" evidence="1">
    <location>
        <begin position="5"/>
        <end position="99"/>
    </location>
</feature>
<sequence>MTDTIISYKGFGADWKCRDFQYAIGSTYEHVGTVKACEGGFHACESPLDVLRYYTPAGSRFAIVEQGGVLARHDEGTDTKVASQRLTVKAEIDLPGLTKAAIEYTFSRAKTTKKGTNDEDSGAASATGYSGAASATGNSGAASATGYSGAASATGDSGAAMSSGYGGRVMGADGCALFLVERDESYKIINVWSGIAGRGRIKPMVWYTLKNGKPVKVTP</sequence>
<dbReference type="EMBL" id="LR796144">
    <property type="protein sequence ID" value="CAB4121264.1"/>
    <property type="molecule type" value="Genomic_DNA"/>
</dbReference>